<evidence type="ECO:0000256" key="6">
    <source>
        <dbReference type="SAM" id="MobiDB-lite"/>
    </source>
</evidence>
<feature type="transmembrane region" description="Helical" evidence="5">
    <location>
        <begin position="104"/>
        <end position="122"/>
    </location>
</feature>
<organism evidence="7 8">
    <name type="scientific">Prorocentrum cordatum</name>
    <dbReference type="NCBI Taxonomy" id="2364126"/>
    <lineage>
        <taxon>Eukaryota</taxon>
        <taxon>Sar</taxon>
        <taxon>Alveolata</taxon>
        <taxon>Dinophyceae</taxon>
        <taxon>Prorocentrales</taxon>
        <taxon>Prorocentraceae</taxon>
        <taxon>Prorocentrum</taxon>
    </lineage>
</organism>
<protein>
    <submittedName>
        <fullName evidence="7">Uncharacterized protein</fullName>
    </submittedName>
</protein>
<reference evidence="7" key="1">
    <citation type="submission" date="2023-10" db="EMBL/GenBank/DDBJ databases">
        <authorList>
            <person name="Chen Y."/>
            <person name="Shah S."/>
            <person name="Dougan E. K."/>
            <person name="Thang M."/>
            <person name="Chan C."/>
        </authorList>
    </citation>
    <scope>NUCLEOTIDE SEQUENCE [LARGE SCALE GENOMIC DNA]</scope>
</reference>
<feature type="transmembrane region" description="Helical" evidence="5">
    <location>
        <begin position="129"/>
        <end position="149"/>
    </location>
</feature>
<comment type="caution">
    <text evidence="7">The sequence shown here is derived from an EMBL/GenBank/DDBJ whole genome shotgun (WGS) entry which is preliminary data.</text>
</comment>
<evidence type="ECO:0000256" key="1">
    <source>
        <dbReference type="ARBA" id="ARBA00004141"/>
    </source>
</evidence>
<feature type="region of interest" description="Disordered" evidence="6">
    <location>
        <begin position="1"/>
        <end position="24"/>
    </location>
</feature>
<evidence type="ECO:0000256" key="4">
    <source>
        <dbReference type="ARBA" id="ARBA00023136"/>
    </source>
</evidence>
<accession>A0ABN9RTH7</accession>
<evidence type="ECO:0000256" key="3">
    <source>
        <dbReference type="ARBA" id="ARBA00022989"/>
    </source>
</evidence>
<proteinExistence type="inferred from homology"/>
<keyword evidence="3 5" id="KW-1133">Transmembrane helix</keyword>
<comment type="similarity">
    <text evidence="5">Belongs to the BI1 family.</text>
</comment>
<dbReference type="PANTHER" id="PTHR23291:SF47">
    <property type="entry name" value="TRANSMEMBRANE BAX INHIBITOR MOTIF CONTAINING 7"/>
    <property type="match status" value="1"/>
</dbReference>
<keyword evidence="2 5" id="KW-0812">Transmembrane</keyword>
<gene>
    <name evidence="7" type="ORF">PCOR1329_LOCUS23481</name>
</gene>
<feature type="transmembrane region" description="Helical" evidence="5">
    <location>
        <begin position="190"/>
        <end position="207"/>
    </location>
</feature>
<feature type="transmembrane region" description="Helical" evidence="5">
    <location>
        <begin position="43"/>
        <end position="64"/>
    </location>
</feature>
<feature type="transmembrane region" description="Helical" evidence="5">
    <location>
        <begin position="227"/>
        <end position="249"/>
    </location>
</feature>
<keyword evidence="4 5" id="KW-0472">Membrane</keyword>
<dbReference type="InterPro" id="IPR006214">
    <property type="entry name" value="Bax_inhibitor_1-related"/>
</dbReference>
<evidence type="ECO:0000256" key="5">
    <source>
        <dbReference type="RuleBase" id="RU004379"/>
    </source>
</evidence>
<feature type="transmembrane region" description="Helical" evidence="5">
    <location>
        <begin position="161"/>
        <end position="183"/>
    </location>
</feature>
<name>A0ABN9RTH7_9DINO</name>
<dbReference type="Proteomes" id="UP001189429">
    <property type="component" value="Unassembled WGS sequence"/>
</dbReference>
<evidence type="ECO:0000256" key="2">
    <source>
        <dbReference type="ARBA" id="ARBA00022692"/>
    </source>
</evidence>
<evidence type="ECO:0000313" key="7">
    <source>
        <dbReference type="EMBL" id="CAK0822448.1"/>
    </source>
</evidence>
<comment type="subcellular location">
    <subcellularLocation>
        <location evidence="1">Membrane</location>
        <topology evidence="1">Multi-pass membrane protein</topology>
    </subcellularLocation>
</comment>
<dbReference type="EMBL" id="CAUYUJ010007958">
    <property type="protein sequence ID" value="CAK0822448.1"/>
    <property type="molecule type" value="Genomic_DNA"/>
</dbReference>
<dbReference type="Pfam" id="PF01027">
    <property type="entry name" value="Bax1-I"/>
    <property type="match status" value="1"/>
</dbReference>
<keyword evidence="8" id="KW-1185">Reference proteome</keyword>
<evidence type="ECO:0000313" key="8">
    <source>
        <dbReference type="Proteomes" id="UP001189429"/>
    </source>
</evidence>
<sequence>MLSPWAMRLPPVSKGEREPLRGPGPLLDGRLSAEIRKGFVRKVYGVLSTQLLVTLCIAGPVMAYTKQLSKQDLQKLWAVGTIGSMLVIFAMHCCRSAVRAYPWAALLTFSAFKGLLFGALSAHYSWQSLLLALGNTVLIFAAMTAYGVYSKTDYTGYGPYVHAAMFTFMFFGFTLGIMGWCGVHIHWMRVAFDLCGVLVFTFMIMFDTQRILGEWGGHQYQFSVDDWMFAALTLYTDITQVFMHLLRLVGKRP</sequence>
<dbReference type="PANTHER" id="PTHR23291">
    <property type="entry name" value="BAX INHIBITOR-RELATED"/>
    <property type="match status" value="1"/>
</dbReference>